<name>A0A3G4ZZW3_9VIRU</name>
<dbReference type="Pfam" id="PF12796">
    <property type="entry name" value="Ank_2"/>
    <property type="match status" value="1"/>
</dbReference>
<protein>
    <recommendedName>
        <fullName evidence="2">Ankyrin repeat protein</fullName>
    </recommendedName>
</protein>
<reference evidence="1" key="1">
    <citation type="submission" date="2018-10" db="EMBL/GenBank/DDBJ databases">
        <title>Hidden diversity of soil giant viruses.</title>
        <authorList>
            <person name="Schulz F."/>
            <person name="Alteio L."/>
            <person name="Goudeau D."/>
            <person name="Ryan E.M."/>
            <person name="Malmstrom R.R."/>
            <person name="Blanchard J."/>
            <person name="Woyke T."/>
        </authorList>
    </citation>
    <scope>NUCLEOTIDE SEQUENCE</scope>
    <source>
        <strain evidence="1">FNV1</strain>
    </source>
</reference>
<dbReference type="InterPro" id="IPR002110">
    <property type="entry name" value="Ankyrin_rpt"/>
</dbReference>
<proteinExistence type="predicted"/>
<dbReference type="Gene3D" id="1.25.40.20">
    <property type="entry name" value="Ankyrin repeat-containing domain"/>
    <property type="match status" value="1"/>
</dbReference>
<dbReference type="SUPFAM" id="SSF48403">
    <property type="entry name" value="Ankyrin repeat"/>
    <property type="match status" value="1"/>
</dbReference>
<evidence type="ECO:0008006" key="2">
    <source>
        <dbReference type="Google" id="ProtNLM"/>
    </source>
</evidence>
<dbReference type="EMBL" id="MK072188">
    <property type="protein sequence ID" value="AYV79814.1"/>
    <property type="molecule type" value="Genomic_DNA"/>
</dbReference>
<sequence>MNARVAAFAKLVCSHDEQGCLKYIDKYDDFYNAIHIDNDVNMLQLACAHILNRVAIALIDKKCDLAYQNKYGLTSIMYASWYGLTNVVSYIIDKSTDITIRTTQDGTSEIMML</sequence>
<evidence type="ECO:0000313" key="1">
    <source>
        <dbReference type="EMBL" id="AYV79814.1"/>
    </source>
</evidence>
<gene>
    <name evidence="1" type="ORF">Faunusvirus57_2</name>
</gene>
<dbReference type="InterPro" id="IPR036770">
    <property type="entry name" value="Ankyrin_rpt-contain_sf"/>
</dbReference>
<accession>A0A3G4ZZW3</accession>
<organism evidence="1">
    <name type="scientific">Faunusvirus sp</name>
    <dbReference type="NCBI Taxonomy" id="2487766"/>
    <lineage>
        <taxon>Viruses</taxon>
        <taxon>Varidnaviria</taxon>
        <taxon>Bamfordvirae</taxon>
        <taxon>Nucleocytoviricota</taxon>
        <taxon>Megaviricetes</taxon>
        <taxon>Imitervirales</taxon>
        <taxon>Mimiviridae</taxon>
    </lineage>
</organism>
<dbReference type="SMART" id="SM00248">
    <property type="entry name" value="ANK"/>
    <property type="match status" value="2"/>
</dbReference>